<keyword evidence="3" id="KW-1185">Reference proteome</keyword>
<feature type="compositionally biased region" description="Basic and acidic residues" evidence="1">
    <location>
        <begin position="8"/>
        <end position="37"/>
    </location>
</feature>
<dbReference type="EMBL" id="LR778301">
    <property type="protein sequence ID" value="CAB1367583.1"/>
    <property type="molecule type" value="Genomic_DNA"/>
</dbReference>
<proteinExistence type="predicted"/>
<dbReference type="KEGG" id="doe:DENOEST_0418"/>
<feature type="region of interest" description="Disordered" evidence="1">
    <location>
        <begin position="1"/>
        <end position="37"/>
    </location>
</feature>
<feature type="region of interest" description="Disordered" evidence="1">
    <location>
        <begin position="141"/>
        <end position="160"/>
    </location>
</feature>
<organism evidence="2 3">
    <name type="scientific">Denitratisoma oestradiolicum</name>
    <dbReference type="NCBI Taxonomy" id="311182"/>
    <lineage>
        <taxon>Bacteria</taxon>
        <taxon>Pseudomonadati</taxon>
        <taxon>Pseudomonadota</taxon>
        <taxon>Betaproteobacteria</taxon>
        <taxon>Nitrosomonadales</taxon>
        <taxon>Sterolibacteriaceae</taxon>
        <taxon>Denitratisoma</taxon>
    </lineage>
</organism>
<name>A0A6S6XTU1_9PROT</name>
<evidence type="ECO:0000256" key="1">
    <source>
        <dbReference type="SAM" id="MobiDB-lite"/>
    </source>
</evidence>
<protein>
    <submittedName>
        <fullName evidence="2">Uncharacterized protein</fullName>
    </submittedName>
</protein>
<gene>
    <name evidence="2" type="ORF">DENOEST_0418</name>
</gene>
<dbReference type="Proteomes" id="UP000515733">
    <property type="component" value="Chromosome"/>
</dbReference>
<dbReference type="AlphaFoldDB" id="A0A6S6XTU1"/>
<accession>A0A6S6XTU1</accession>
<evidence type="ECO:0000313" key="3">
    <source>
        <dbReference type="Proteomes" id="UP000515733"/>
    </source>
</evidence>
<reference evidence="2 3" key="1">
    <citation type="submission" date="2020-03" db="EMBL/GenBank/DDBJ databases">
        <authorList>
            <consortium name="Genoscope - CEA"/>
            <person name="William W."/>
        </authorList>
    </citation>
    <scope>NUCLEOTIDE SEQUENCE [LARGE SCALE GENOMIC DNA]</scope>
    <source>
        <strain evidence="3">DSM 16959</strain>
    </source>
</reference>
<evidence type="ECO:0000313" key="2">
    <source>
        <dbReference type="EMBL" id="CAB1367583.1"/>
    </source>
</evidence>
<sequence length="160" mass="18892">MSHSGKMTVEKARRLRDEERGQQRMPLDDPHPGSRKQREIRFDHARPEQVAQARELLAVLERLTVREGHTPHILTVEYEIHDYTLQGLETALVRQGFHLEHSVYAQLSRAVIYFCEETQLRNLQQPERLLKQSHEIYSKAWEHHPHGDHDDTPPELRSEK</sequence>